<dbReference type="Proteomes" id="UP000515317">
    <property type="component" value="Chromosome"/>
</dbReference>
<evidence type="ECO:0000313" key="2">
    <source>
        <dbReference type="Proteomes" id="UP000515317"/>
    </source>
</evidence>
<dbReference type="AlphaFoldDB" id="A0A6S6QXR1"/>
<dbReference type="KEGG" id="tso:IZ6_25560"/>
<evidence type="ECO:0000313" key="1">
    <source>
        <dbReference type="EMBL" id="BCJ91821.1"/>
    </source>
</evidence>
<sequence length="83" mass="9249">MSIYLIEADDVNGDSLNLFIRANTPEQAVELWNEARKAADWEEPFGRATVVTVPDEAGPIGAIRWEEMVYESHPVSRTTESVG</sequence>
<name>A0A6S6QXR1_9HYPH</name>
<keyword evidence="2" id="KW-1185">Reference proteome</keyword>
<reference evidence="1 2" key="1">
    <citation type="submission" date="2020-08" db="EMBL/GenBank/DDBJ databases">
        <title>Genome sequence of Rhizobiales bacterium strain IZ6.</title>
        <authorList>
            <person name="Nakai R."/>
            <person name="Naganuma T."/>
        </authorList>
    </citation>
    <scope>NUCLEOTIDE SEQUENCE [LARGE SCALE GENOMIC DNA]</scope>
    <source>
        <strain evidence="1 2">IZ6</strain>
    </source>
</reference>
<dbReference type="EMBL" id="AP023361">
    <property type="protein sequence ID" value="BCJ91821.1"/>
    <property type="molecule type" value="Genomic_DNA"/>
</dbReference>
<proteinExistence type="predicted"/>
<accession>A0A6S6QXR1</accession>
<dbReference type="RefSeq" id="WP_222875440.1">
    <property type="nucleotide sequence ID" value="NZ_AP023361.1"/>
</dbReference>
<gene>
    <name evidence="1" type="ORF">IZ6_25560</name>
</gene>
<organism evidence="1 2">
    <name type="scientific">Terrihabitans soli</name>
    <dbReference type="NCBI Taxonomy" id="708113"/>
    <lineage>
        <taxon>Bacteria</taxon>
        <taxon>Pseudomonadati</taxon>
        <taxon>Pseudomonadota</taxon>
        <taxon>Alphaproteobacteria</taxon>
        <taxon>Hyphomicrobiales</taxon>
        <taxon>Terrihabitans</taxon>
    </lineage>
</organism>
<protein>
    <submittedName>
        <fullName evidence="1">Uncharacterized protein</fullName>
    </submittedName>
</protein>